<comment type="caution">
    <text evidence="1">The sequence shown here is derived from an EMBL/GenBank/DDBJ whole genome shotgun (WGS) entry which is preliminary data.</text>
</comment>
<dbReference type="Pfam" id="PF11104">
    <property type="entry name" value="PilM_2"/>
    <property type="match status" value="1"/>
</dbReference>
<dbReference type="AlphaFoldDB" id="A0A533QBZ7"/>
<dbReference type="EMBL" id="SULG01000024">
    <property type="protein sequence ID" value="TLD42244.1"/>
    <property type="molecule type" value="Genomic_DNA"/>
</dbReference>
<dbReference type="PANTHER" id="PTHR32432">
    <property type="entry name" value="CELL DIVISION PROTEIN FTSA-RELATED"/>
    <property type="match status" value="1"/>
</dbReference>
<proteinExistence type="predicted"/>
<dbReference type="SUPFAM" id="SSF53067">
    <property type="entry name" value="Actin-like ATPase domain"/>
    <property type="match status" value="1"/>
</dbReference>
<reference evidence="1 2" key="1">
    <citation type="submission" date="2019-04" db="EMBL/GenBank/DDBJ databases">
        <title>Genome of a novel bacterium Candidatus Jettenia ecosi reconstructed from metagenome of an anammox bioreactor.</title>
        <authorList>
            <person name="Mardanov A.V."/>
            <person name="Beletsky A.V."/>
            <person name="Ravin N.V."/>
            <person name="Botchkova E.A."/>
            <person name="Litti Y.V."/>
            <person name="Nozhevnikova A.N."/>
        </authorList>
    </citation>
    <scope>NUCLEOTIDE SEQUENCE [LARGE SCALE GENOMIC DNA]</scope>
    <source>
        <strain evidence="1">J2</strain>
    </source>
</reference>
<accession>A0A533QBZ7</accession>
<evidence type="ECO:0000313" key="2">
    <source>
        <dbReference type="Proteomes" id="UP000319783"/>
    </source>
</evidence>
<evidence type="ECO:0000313" key="1">
    <source>
        <dbReference type="EMBL" id="TLD42244.1"/>
    </source>
</evidence>
<dbReference type="Gene3D" id="3.30.1490.300">
    <property type="match status" value="1"/>
</dbReference>
<dbReference type="InterPro" id="IPR043129">
    <property type="entry name" value="ATPase_NBD"/>
</dbReference>
<protein>
    <submittedName>
        <fullName evidence="1">Type IV pilus biogenesis protein PilM</fullName>
    </submittedName>
</protein>
<gene>
    <name evidence="1" type="ORF">JETT_1487</name>
</gene>
<sequence>MKLPSLRIDSKKFSLPIRKLPQVRKFSQAFKENKTKTAWGLDIGGYALKAVKIAQVSGCLQVEDFDVIEYSTVPPNGDLLQSTHIQEAVQTFLAKHRITRSDTILVSIPGHFILSRFISIPPVDRKQVKDIVNYEAKQQIPFDFKDIIWDYQQLSDISPDMESMEIGLFASKRTTLDYILTNIASLKPRINALQVTPLAIYNLALFDQHIGGATIIIHGETENTDLIIVDNLRLWLRSVSFSTINTDLVKEIQRSMEYYKSLTKDTVCFKTLLLTGSKFKDPLNINFIADNFKYEVKVLNVLNNLKVSDTINPAYFTENLVNLNTALGLALQGLKLGRIQINLLPPELIKAVEISKKKPYAAASIGCFALSLIVQYCGLHMQINHLNNSQSYHQKILQNIKGLEGRYKDVEAQAQTSKSALDLISSLDSSRFFWMEVLDTLLALIPDNVSVTSIQSSWIDADTVKIGNSEKQASSAFFQTKKINAPVKSAITQKLLLMDIKGESRDPSVGFIEEHILKPLQGVTLFDQKVPAFKNVEIVPGSCRQTEHKDGREGYISFEIRWIIKSYHEIQLETENLLAVPGTSTSSERS</sequence>
<dbReference type="InterPro" id="IPR050696">
    <property type="entry name" value="FtsA/MreB"/>
</dbReference>
<name>A0A533QBZ7_9BACT</name>
<dbReference type="PANTHER" id="PTHR32432:SF3">
    <property type="entry name" value="ETHANOLAMINE UTILIZATION PROTEIN EUTJ"/>
    <property type="match status" value="1"/>
</dbReference>
<organism evidence="1 2">
    <name type="scientific">Candidatus Jettenia ecosi</name>
    <dbReference type="NCBI Taxonomy" id="2494326"/>
    <lineage>
        <taxon>Bacteria</taxon>
        <taxon>Pseudomonadati</taxon>
        <taxon>Planctomycetota</taxon>
        <taxon>Candidatus Brocadiia</taxon>
        <taxon>Candidatus Brocadiales</taxon>
        <taxon>Candidatus Brocadiaceae</taxon>
        <taxon>Candidatus Jettenia</taxon>
    </lineage>
</organism>
<dbReference type="Proteomes" id="UP000319783">
    <property type="component" value="Unassembled WGS sequence"/>
</dbReference>
<dbReference type="InterPro" id="IPR005883">
    <property type="entry name" value="PilM"/>
</dbReference>